<keyword evidence="1" id="KW-0812">Transmembrane</keyword>
<sequence>MSNLQNTKKPDVSKNAMLLLITRLHFYIGMFVAPFIFIAALTGTVYVLTPQLEAYVYKHELKTDSTGPNKPLTEQVAAARQSLSKDLTLFAVRPAPLPGDTTRVMFLDPSTLSGVRAVFIDPHNLAVRGSLGVYGTSGVLPLRTTIDYLHRTLLLGDLGRNYSELAASWLWIAALGGMYLWYKGGKKNQTKIASRTPYLRKRRSHYQLGLVIFLGLVFFSITGLTWSKWAGGNISTVRQYIGWVTPSVSLDIKKTAHSTDMGEHANHLGHSNNANMSMTQAAPSAKETDQLFDKVLNTARAAGIHSTKIEIKPPRKANTAWFVREIHREWPTQVDSVAIDGSTLAVLGHAQFAHFPLIAKLIRWGIDTHMGLLFGLANQLILAAFGLSLCVMIVWGYTMWWRRRPTAGATSKPLLDAWSKLTPTWKTITIVVSLFVAISLPVMGISLVVFLLIDAIRWQKRLRTKATPLQ</sequence>
<dbReference type="Proteomes" id="UP000092544">
    <property type="component" value="Unassembled WGS sequence"/>
</dbReference>
<proteinExistence type="predicted"/>
<feature type="transmembrane region" description="Helical" evidence="1">
    <location>
        <begin position="208"/>
        <end position="226"/>
    </location>
</feature>
<feature type="transmembrane region" description="Helical" evidence="1">
    <location>
        <begin position="428"/>
        <end position="453"/>
    </location>
</feature>
<organism evidence="2 3">
    <name type="scientific">Marinomonas spartinae</name>
    <dbReference type="NCBI Taxonomy" id="1792290"/>
    <lineage>
        <taxon>Bacteria</taxon>
        <taxon>Pseudomonadati</taxon>
        <taxon>Pseudomonadota</taxon>
        <taxon>Gammaproteobacteria</taxon>
        <taxon>Oceanospirillales</taxon>
        <taxon>Oceanospirillaceae</taxon>
        <taxon>Marinomonas</taxon>
    </lineage>
</organism>
<feature type="transmembrane region" description="Helical" evidence="1">
    <location>
        <begin position="371"/>
        <end position="395"/>
    </location>
</feature>
<dbReference type="PANTHER" id="PTHR34219">
    <property type="entry name" value="IRON-REGULATED INNER MEMBRANE PROTEIN-RELATED"/>
    <property type="match status" value="1"/>
</dbReference>
<dbReference type="OrthoDB" id="9791166at2"/>
<keyword evidence="1" id="KW-0472">Membrane</keyword>
<evidence type="ECO:0000256" key="1">
    <source>
        <dbReference type="SAM" id="Phobius"/>
    </source>
</evidence>
<dbReference type="EMBL" id="FLOB01000004">
    <property type="protein sequence ID" value="SBS32088.1"/>
    <property type="molecule type" value="Genomic_DNA"/>
</dbReference>
<dbReference type="RefSeq" id="WP_067016553.1">
    <property type="nucleotide sequence ID" value="NZ_FLOB01000004.1"/>
</dbReference>
<name>A0A1A8TIU5_9GAMM</name>
<keyword evidence="1" id="KW-1133">Transmembrane helix</keyword>
<dbReference type="InterPro" id="IPR005625">
    <property type="entry name" value="PepSY-ass_TM"/>
</dbReference>
<feature type="transmembrane region" description="Helical" evidence="1">
    <location>
        <begin position="165"/>
        <end position="182"/>
    </location>
</feature>
<dbReference type="Pfam" id="PF03929">
    <property type="entry name" value="PepSY_TM"/>
    <property type="match status" value="1"/>
</dbReference>
<reference evidence="2 3" key="1">
    <citation type="submission" date="2016-06" db="EMBL/GenBank/DDBJ databases">
        <authorList>
            <person name="Kjaerup R.B."/>
            <person name="Dalgaard T.S."/>
            <person name="Juul-Madsen H.R."/>
        </authorList>
    </citation>
    <scope>NUCLEOTIDE SEQUENCE [LARGE SCALE GENOMIC DNA]</scope>
    <source>
        <strain evidence="2 3">CECT 8886</strain>
    </source>
</reference>
<dbReference type="PANTHER" id="PTHR34219:SF1">
    <property type="entry name" value="PEPSY DOMAIN-CONTAINING PROTEIN"/>
    <property type="match status" value="1"/>
</dbReference>
<feature type="transmembrane region" description="Helical" evidence="1">
    <location>
        <begin position="24"/>
        <end position="48"/>
    </location>
</feature>
<dbReference type="AlphaFoldDB" id="A0A1A8TIU5"/>
<dbReference type="STRING" id="1792290.MSP8886_02337"/>
<evidence type="ECO:0000313" key="2">
    <source>
        <dbReference type="EMBL" id="SBS32088.1"/>
    </source>
</evidence>
<accession>A0A1A8TIU5</accession>
<keyword evidence="3" id="KW-1185">Reference proteome</keyword>
<protein>
    <submittedName>
        <fullName evidence="2">PepSY-associated TM helix</fullName>
    </submittedName>
</protein>
<gene>
    <name evidence="2" type="ORF">MSP8886_02337</name>
</gene>
<evidence type="ECO:0000313" key="3">
    <source>
        <dbReference type="Proteomes" id="UP000092544"/>
    </source>
</evidence>